<gene>
    <name evidence="2" type="ORF">FDY93_18265</name>
</gene>
<feature type="transmembrane region" description="Helical" evidence="1">
    <location>
        <begin position="6"/>
        <end position="25"/>
    </location>
</feature>
<keyword evidence="1" id="KW-1133">Transmembrane helix</keyword>
<keyword evidence="1" id="KW-0472">Membrane</keyword>
<name>A0ABY2UCZ6_9GAMM</name>
<organism evidence="2 3">
    <name type="scientific">Microbulbifer harenosus</name>
    <dbReference type="NCBI Taxonomy" id="2576840"/>
    <lineage>
        <taxon>Bacteria</taxon>
        <taxon>Pseudomonadati</taxon>
        <taxon>Pseudomonadota</taxon>
        <taxon>Gammaproteobacteria</taxon>
        <taxon>Cellvibrionales</taxon>
        <taxon>Microbulbiferaceae</taxon>
        <taxon>Microbulbifer</taxon>
    </lineage>
</organism>
<dbReference type="RefSeq" id="WP_138237191.1">
    <property type="nucleotide sequence ID" value="NZ_CP185860.1"/>
</dbReference>
<keyword evidence="3" id="KW-1185">Reference proteome</keyword>
<sequence length="121" mass="13738">MGTLNYVILFSSFGLMLGWVFYVVFGQVTVRKLRRNPITKAHLGVEFISGWDIFNVAQALATPRKFHKILEKGKLAFLNADSEILLKNTNTTDRVLAIIFFWTFFLSGSVMIFAILIDTAM</sequence>
<protein>
    <submittedName>
        <fullName evidence="2">Uncharacterized protein</fullName>
    </submittedName>
</protein>
<dbReference type="Proteomes" id="UP000306791">
    <property type="component" value="Unassembled WGS sequence"/>
</dbReference>
<keyword evidence="1" id="KW-0812">Transmembrane</keyword>
<accession>A0ABY2UCZ6</accession>
<evidence type="ECO:0000313" key="2">
    <source>
        <dbReference type="EMBL" id="TLM73987.1"/>
    </source>
</evidence>
<evidence type="ECO:0000256" key="1">
    <source>
        <dbReference type="SAM" id="Phobius"/>
    </source>
</evidence>
<comment type="caution">
    <text evidence="2">The sequence shown here is derived from an EMBL/GenBank/DDBJ whole genome shotgun (WGS) entry which is preliminary data.</text>
</comment>
<feature type="transmembrane region" description="Helical" evidence="1">
    <location>
        <begin position="95"/>
        <end position="117"/>
    </location>
</feature>
<proteinExistence type="predicted"/>
<reference evidence="2 3" key="1">
    <citation type="submission" date="2019-05" db="EMBL/GenBank/DDBJ databases">
        <title>Microbulbifer harenosus sp. nov., an alginate-degrading bacterium isolated from coastal sand.</title>
        <authorList>
            <person name="Huang H."/>
            <person name="Mo K."/>
            <person name="Bao S."/>
        </authorList>
    </citation>
    <scope>NUCLEOTIDE SEQUENCE [LARGE SCALE GENOMIC DNA]</scope>
    <source>
        <strain evidence="2 3">HB161719</strain>
    </source>
</reference>
<evidence type="ECO:0000313" key="3">
    <source>
        <dbReference type="Proteomes" id="UP000306791"/>
    </source>
</evidence>
<dbReference type="EMBL" id="VANI01000023">
    <property type="protein sequence ID" value="TLM73987.1"/>
    <property type="molecule type" value="Genomic_DNA"/>
</dbReference>